<evidence type="ECO:0000256" key="4">
    <source>
        <dbReference type="ARBA" id="ARBA00022801"/>
    </source>
</evidence>
<reference evidence="9" key="1">
    <citation type="journal article" date="2019" name="Int. J. Syst. Evol. Microbiol.">
        <title>The Global Catalogue of Microorganisms (GCM) 10K type strain sequencing project: providing services to taxonomists for standard genome sequencing and annotation.</title>
        <authorList>
            <consortium name="The Broad Institute Genomics Platform"/>
            <consortium name="The Broad Institute Genome Sequencing Center for Infectious Disease"/>
            <person name="Wu L."/>
            <person name="Ma J."/>
        </authorList>
    </citation>
    <scope>NUCLEOTIDE SEQUENCE [LARGE SCALE GENOMIC DNA]</scope>
    <source>
        <strain evidence="9">KCTC 42805</strain>
    </source>
</reference>
<accession>A0ABW5M4U1</accession>
<keyword evidence="9" id="KW-1185">Reference proteome</keyword>
<dbReference type="CDD" id="cd09172">
    <property type="entry name" value="PLDc_Nuc_like_unchar1_1"/>
    <property type="match status" value="1"/>
</dbReference>
<evidence type="ECO:0000259" key="7">
    <source>
        <dbReference type="PROSITE" id="PS50035"/>
    </source>
</evidence>
<sequence length="557" mass="62750">MRFSEENQSLSVLAVAGTHVITLGMNLPKPVGSQLLGFSIQRTELASNRKVWLEALKVFQSVLPQKPAGQLVSTEHHPIQDFFWSDFTVRPGRDYRYRILARGGLPGAMTTLAEVTVDITTEQNGNGHAHDVYFNRGVAGSQAFVNRFGSAPFATIEAQRHDEVYTWLSRGLREAMVEFIRLATGPGFALRLGVYEFNYEPVMQELADAIQRGVDVQIVVHARADNDDERREMTHLRERVDRLGLTLVTTFRQRTATISHNKFFVLLENGDPKAVWTGSTNLTNGGIHGHSNVGHVVRLPNVAEQYLRYWQLLQADSDSATIRAGTLQMAIDPIVGAQATANETGVYFSPRAQLRVLDWYAEQMDGQTKPAFITVPFGLDKRFETVLARSGRKNPIYVMSDKTDPGLRANAIVKNPANQTAFGKMLNQPNNLEGWIKERMTPLNSRVRYVHTKYLLLDPLGDDPVTISGSANFSESSIQRNDENMLVIRGDKRVADIYFGEFMRLFRHFYFRNLVTSVDSGSQPDRLFLDETPAWTTLFYLPDSPKEIIRNYFSGTN</sequence>
<dbReference type="InterPro" id="IPR025202">
    <property type="entry name" value="PLD-like_dom"/>
</dbReference>
<dbReference type="InterPro" id="IPR001736">
    <property type="entry name" value="PLipase_D/transphosphatidylase"/>
</dbReference>
<keyword evidence="5" id="KW-0442">Lipid degradation</keyword>
<evidence type="ECO:0000256" key="5">
    <source>
        <dbReference type="ARBA" id="ARBA00022963"/>
    </source>
</evidence>
<dbReference type="SUPFAM" id="SSF56024">
    <property type="entry name" value="Phospholipase D/nuclease"/>
    <property type="match status" value="2"/>
</dbReference>
<dbReference type="EC" id="3.1.4.4" evidence="3"/>
<dbReference type="InterPro" id="IPR051406">
    <property type="entry name" value="PLD_domain"/>
</dbReference>
<comment type="catalytic activity">
    <reaction evidence="1">
        <text>a 1,2-diacyl-sn-glycero-3-phosphocholine + H2O = a 1,2-diacyl-sn-glycero-3-phosphate + choline + H(+)</text>
        <dbReference type="Rhea" id="RHEA:14445"/>
        <dbReference type="ChEBI" id="CHEBI:15354"/>
        <dbReference type="ChEBI" id="CHEBI:15377"/>
        <dbReference type="ChEBI" id="CHEBI:15378"/>
        <dbReference type="ChEBI" id="CHEBI:57643"/>
        <dbReference type="ChEBI" id="CHEBI:58608"/>
        <dbReference type="EC" id="3.1.4.4"/>
    </reaction>
</comment>
<evidence type="ECO:0000256" key="3">
    <source>
        <dbReference type="ARBA" id="ARBA00012027"/>
    </source>
</evidence>
<dbReference type="RefSeq" id="WP_381523445.1">
    <property type="nucleotide sequence ID" value="NZ_JBHULN010000007.1"/>
</dbReference>
<name>A0ABW5M4U1_9BACT</name>
<evidence type="ECO:0000256" key="1">
    <source>
        <dbReference type="ARBA" id="ARBA00000798"/>
    </source>
</evidence>
<dbReference type="PROSITE" id="PS50035">
    <property type="entry name" value="PLD"/>
    <property type="match status" value="1"/>
</dbReference>
<evidence type="ECO:0000256" key="2">
    <source>
        <dbReference type="ARBA" id="ARBA00008664"/>
    </source>
</evidence>
<evidence type="ECO:0000313" key="9">
    <source>
        <dbReference type="Proteomes" id="UP001597469"/>
    </source>
</evidence>
<dbReference type="EMBL" id="JBHULN010000007">
    <property type="protein sequence ID" value="MFD2571689.1"/>
    <property type="molecule type" value="Genomic_DNA"/>
</dbReference>
<evidence type="ECO:0000313" key="8">
    <source>
        <dbReference type="EMBL" id="MFD2571689.1"/>
    </source>
</evidence>
<proteinExistence type="inferred from homology"/>
<comment type="similarity">
    <text evidence="2">Belongs to the phospholipase D family.</text>
</comment>
<dbReference type="Gene3D" id="3.30.870.10">
    <property type="entry name" value="Endonuclease Chain A"/>
    <property type="match status" value="2"/>
</dbReference>
<keyword evidence="6" id="KW-0443">Lipid metabolism</keyword>
<dbReference type="PANTHER" id="PTHR43856:SF1">
    <property type="entry name" value="MITOCHONDRIAL CARDIOLIPIN HYDROLASE"/>
    <property type="match status" value="1"/>
</dbReference>
<dbReference type="Pfam" id="PF13091">
    <property type="entry name" value="PLDc_2"/>
    <property type="match status" value="2"/>
</dbReference>
<dbReference type="Proteomes" id="UP001597469">
    <property type="component" value="Unassembled WGS sequence"/>
</dbReference>
<dbReference type="PANTHER" id="PTHR43856">
    <property type="entry name" value="CARDIOLIPIN HYDROLASE"/>
    <property type="match status" value="1"/>
</dbReference>
<evidence type="ECO:0000256" key="6">
    <source>
        <dbReference type="ARBA" id="ARBA00023098"/>
    </source>
</evidence>
<keyword evidence="4" id="KW-0378">Hydrolase</keyword>
<organism evidence="8 9">
    <name type="scientific">Spirosoma soli</name>
    <dbReference type="NCBI Taxonomy" id="1770529"/>
    <lineage>
        <taxon>Bacteria</taxon>
        <taxon>Pseudomonadati</taxon>
        <taxon>Bacteroidota</taxon>
        <taxon>Cytophagia</taxon>
        <taxon>Cytophagales</taxon>
        <taxon>Cytophagaceae</taxon>
        <taxon>Spirosoma</taxon>
    </lineage>
</organism>
<protein>
    <recommendedName>
        <fullName evidence="3">phospholipase D</fullName>
        <ecNumber evidence="3">3.1.4.4</ecNumber>
    </recommendedName>
</protein>
<gene>
    <name evidence="8" type="ORF">ACFSUS_13675</name>
</gene>
<feature type="domain" description="PLD phosphodiesterase" evidence="7">
    <location>
        <begin position="446"/>
        <end position="477"/>
    </location>
</feature>
<comment type="caution">
    <text evidence="8">The sequence shown here is derived from an EMBL/GenBank/DDBJ whole genome shotgun (WGS) entry which is preliminary data.</text>
</comment>